<proteinExistence type="predicted"/>
<protein>
    <submittedName>
        <fullName evidence="1">Uncharacterized protein</fullName>
    </submittedName>
</protein>
<accession>D0WC17</accession>
<gene>
    <name evidence="1" type="ORF">NEILACOT_05096</name>
</gene>
<sequence length="71" mass="7934">MGFGWEWEWLAVKKQPKTCIWVSAAGDGFCKGLCLLENCRKCRLKRPGILRGRCACQADNTAVCGGLIRIF</sequence>
<dbReference type="AlphaFoldDB" id="D0WC17"/>
<evidence type="ECO:0000313" key="1">
    <source>
        <dbReference type="EMBL" id="EEZ74867.1"/>
    </source>
</evidence>
<comment type="caution">
    <text evidence="1">The sequence shown here is derived from an EMBL/GenBank/DDBJ whole genome shotgun (WGS) entry which is preliminary data.</text>
</comment>
<evidence type="ECO:0000313" key="2">
    <source>
        <dbReference type="Proteomes" id="UP000003843"/>
    </source>
</evidence>
<reference evidence="1 2" key="1">
    <citation type="submission" date="2009-10" db="EMBL/GenBank/DDBJ databases">
        <authorList>
            <person name="Weinstock G."/>
            <person name="Sodergren E."/>
            <person name="Clifton S."/>
            <person name="Fulton L."/>
            <person name="Fulton B."/>
            <person name="Courtney L."/>
            <person name="Fronick C."/>
            <person name="Harrison M."/>
            <person name="Strong C."/>
            <person name="Farmer C."/>
            <person name="Delahaunty K."/>
            <person name="Markovic C."/>
            <person name="Hall O."/>
            <person name="Minx P."/>
            <person name="Tomlinson C."/>
            <person name="Mitreva M."/>
            <person name="Nelson J."/>
            <person name="Hou S."/>
            <person name="Wollam A."/>
            <person name="Pepin K.H."/>
            <person name="Johnson M."/>
            <person name="Bhonagiri V."/>
            <person name="Nash W.E."/>
            <person name="Warren W."/>
            <person name="Chinwalla A."/>
            <person name="Mardis E.R."/>
            <person name="Wilson R.K."/>
        </authorList>
    </citation>
    <scope>NUCLEOTIDE SEQUENCE [LARGE SCALE GENOMIC DNA]</scope>
    <source>
        <strain evidence="1 2">ATCC 23970</strain>
    </source>
</reference>
<dbReference type="Proteomes" id="UP000003843">
    <property type="component" value="Unassembled WGS sequence"/>
</dbReference>
<organism evidence="1 2">
    <name type="scientific">Neisseria lactamica ATCC 23970</name>
    <dbReference type="NCBI Taxonomy" id="546265"/>
    <lineage>
        <taxon>Bacteria</taxon>
        <taxon>Pseudomonadati</taxon>
        <taxon>Pseudomonadota</taxon>
        <taxon>Betaproteobacteria</taxon>
        <taxon>Neisseriales</taxon>
        <taxon>Neisseriaceae</taxon>
        <taxon>Neisseria</taxon>
    </lineage>
</organism>
<name>D0WC17_NEILA</name>
<dbReference type="EMBL" id="ACEQ02000028">
    <property type="protein sequence ID" value="EEZ74867.1"/>
    <property type="molecule type" value="Genomic_DNA"/>
</dbReference>